<dbReference type="EMBL" id="JANUBL010000018">
    <property type="protein sequence ID" value="MCS4123094.1"/>
    <property type="molecule type" value="Genomic_DNA"/>
</dbReference>
<dbReference type="GO" id="GO:0008233">
    <property type="term" value="F:peptidase activity"/>
    <property type="evidence" value="ECO:0007669"/>
    <property type="project" value="UniProtKB-KW"/>
</dbReference>
<dbReference type="AlphaFoldDB" id="A0A9X2VB23"/>
<name>A0A9X2VB23_9BACT</name>
<dbReference type="InterPro" id="IPR021109">
    <property type="entry name" value="Peptidase_aspartic_dom_sf"/>
</dbReference>
<dbReference type="Gene3D" id="2.40.70.10">
    <property type="entry name" value="Acid Proteases"/>
    <property type="match status" value="1"/>
</dbReference>
<dbReference type="Proteomes" id="UP001155144">
    <property type="component" value="Unassembled WGS sequence"/>
</dbReference>
<evidence type="ECO:0000313" key="1">
    <source>
        <dbReference type="EMBL" id="MCS4123094.1"/>
    </source>
</evidence>
<keyword evidence="1" id="KW-0378">Hydrolase</keyword>
<organism evidence="1 2">
    <name type="scientific">Salinibacter ruber</name>
    <dbReference type="NCBI Taxonomy" id="146919"/>
    <lineage>
        <taxon>Bacteria</taxon>
        <taxon>Pseudomonadati</taxon>
        <taxon>Rhodothermota</taxon>
        <taxon>Rhodothermia</taxon>
        <taxon>Rhodothermales</taxon>
        <taxon>Salinibacteraceae</taxon>
        <taxon>Salinibacter</taxon>
    </lineage>
</organism>
<sequence>MTIRHVTASGHVQIQIVVEDSNEGTHDVQALLDTGFNGALALPAQRIAALGLKRRGQVTAVLASGEERNVPTYRATVRVGRTRHSAVVAEAGESLVGMRLLWGFDLGIQCIDGGKVDLDRLS</sequence>
<dbReference type="GO" id="GO:0006508">
    <property type="term" value="P:proteolysis"/>
    <property type="evidence" value="ECO:0007669"/>
    <property type="project" value="UniProtKB-KW"/>
</dbReference>
<reference evidence="1" key="1">
    <citation type="submission" date="2022-08" db="EMBL/GenBank/DDBJ databases">
        <title>Genomic Encyclopedia of Type Strains, Phase V (KMG-V): Genome sequencing to study the core and pangenomes of soil and plant-associated prokaryotes.</title>
        <authorList>
            <person name="Whitman W."/>
        </authorList>
    </citation>
    <scope>NUCLEOTIDE SEQUENCE</scope>
    <source>
        <strain evidence="1">SP3026</strain>
    </source>
</reference>
<comment type="caution">
    <text evidence="1">The sequence shown here is derived from an EMBL/GenBank/DDBJ whole genome shotgun (WGS) entry which is preliminary data.</text>
</comment>
<protein>
    <submittedName>
        <fullName evidence="1">Clan AA aspartic protease</fullName>
    </submittedName>
</protein>
<accession>A0A9X2VB23</accession>
<proteinExistence type="predicted"/>
<dbReference type="Pfam" id="PF13650">
    <property type="entry name" value="Asp_protease_2"/>
    <property type="match status" value="1"/>
</dbReference>
<gene>
    <name evidence="1" type="ORF">GGP45_003465</name>
</gene>
<evidence type="ECO:0000313" key="2">
    <source>
        <dbReference type="Proteomes" id="UP001155144"/>
    </source>
</evidence>
<keyword evidence="1" id="KW-0645">Protease</keyword>
<dbReference type="RefSeq" id="WP_259040626.1">
    <property type="nucleotide sequence ID" value="NZ_JANUBL010000018.1"/>
</dbReference>